<dbReference type="Proteomes" id="UP000053555">
    <property type="component" value="Unassembled WGS sequence"/>
</dbReference>
<evidence type="ECO:0000313" key="1">
    <source>
        <dbReference type="EMBL" id="KHN23073.1"/>
    </source>
</evidence>
<proteinExistence type="predicted"/>
<sequence>MDTSTSIISDHSNKENVPPTCNCNTNKAKSKTPIPHIMATSFKNMKRSKRMPRRFPLADMTYLFNNSATTTSFTLSHQQEVGIYSGFLVFLVHINCNEINYDEFENAGIMICSTFVSLLFNLQFPLLFSQSLPHKPPTLSGLPLATIVTPYSESRKATVRPWSRFGCVY</sequence>
<accession>A0A0B2QTB7</accession>
<organism evidence="1">
    <name type="scientific">Glycine soja</name>
    <name type="common">Wild soybean</name>
    <dbReference type="NCBI Taxonomy" id="3848"/>
    <lineage>
        <taxon>Eukaryota</taxon>
        <taxon>Viridiplantae</taxon>
        <taxon>Streptophyta</taxon>
        <taxon>Embryophyta</taxon>
        <taxon>Tracheophyta</taxon>
        <taxon>Spermatophyta</taxon>
        <taxon>Magnoliopsida</taxon>
        <taxon>eudicotyledons</taxon>
        <taxon>Gunneridae</taxon>
        <taxon>Pentapetalae</taxon>
        <taxon>rosids</taxon>
        <taxon>fabids</taxon>
        <taxon>Fabales</taxon>
        <taxon>Fabaceae</taxon>
        <taxon>Papilionoideae</taxon>
        <taxon>50 kb inversion clade</taxon>
        <taxon>NPAAA clade</taxon>
        <taxon>indigoferoid/millettioid clade</taxon>
        <taxon>Phaseoleae</taxon>
        <taxon>Glycine</taxon>
        <taxon>Glycine subgen. Soja</taxon>
    </lineage>
</organism>
<name>A0A0B2QTB7_GLYSO</name>
<dbReference type="EMBL" id="KN656572">
    <property type="protein sequence ID" value="KHN23073.1"/>
    <property type="molecule type" value="Genomic_DNA"/>
</dbReference>
<gene>
    <name evidence="1" type="ORF">glysoja_047115</name>
</gene>
<dbReference type="AlphaFoldDB" id="A0A0B2QTB7"/>
<reference evidence="1" key="1">
    <citation type="submission" date="2014-07" db="EMBL/GenBank/DDBJ databases">
        <title>Identification of a novel salt tolerance gene in wild soybean by whole-genome sequencing.</title>
        <authorList>
            <person name="Lam H.-M."/>
            <person name="Qi X."/>
            <person name="Li M.-W."/>
            <person name="Liu X."/>
            <person name="Xie M."/>
            <person name="Ni M."/>
            <person name="Xu X."/>
        </authorList>
    </citation>
    <scope>NUCLEOTIDE SEQUENCE [LARGE SCALE GENOMIC DNA]</scope>
    <source>
        <tissue evidence="1">Root</tissue>
    </source>
</reference>
<protein>
    <submittedName>
        <fullName evidence="1">Uncharacterized protein</fullName>
    </submittedName>
</protein>